<dbReference type="EMBL" id="GBRH01210274">
    <property type="protein sequence ID" value="JAD87621.1"/>
    <property type="molecule type" value="Transcribed_RNA"/>
</dbReference>
<reference evidence="2" key="1">
    <citation type="submission" date="2014-09" db="EMBL/GenBank/DDBJ databases">
        <authorList>
            <person name="Magalhaes I.L.F."/>
            <person name="Oliveira U."/>
            <person name="Santos F.R."/>
            <person name="Vidigal T.H.D.A."/>
            <person name="Brescovit A.D."/>
            <person name="Santos A.J."/>
        </authorList>
    </citation>
    <scope>NUCLEOTIDE SEQUENCE</scope>
    <source>
        <tissue evidence="2">Shoot tissue taken approximately 20 cm above the soil surface</tissue>
    </source>
</reference>
<keyword evidence="1" id="KW-1133">Transmembrane helix</keyword>
<dbReference type="AlphaFoldDB" id="A0A0A9DIM2"/>
<reference evidence="2" key="2">
    <citation type="journal article" date="2015" name="Data Brief">
        <title>Shoot transcriptome of the giant reed, Arundo donax.</title>
        <authorList>
            <person name="Barrero R.A."/>
            <person name="Guerrero F.D."/>
            <person name="Moolhuijzen P."/>
            <person name="Goolsby J.A."/>
            <person name="Tidwell J."/>
            <person name="Bellgard S.E."/>
            <person name="Bellgard M.I."/>
        </authorList>
    </citation>
    <scope>NUCLEOTIDE SEQUENCE</scope>
    <source>
        <tissue evidence="2">Shoot tissue taken approximately 20 cm above the soil surface</tissue>
    </source>
</reference>
<feature type="transmembrane region" description="Helical" evidence="1">
    <location>
        <begin position="17"/>
        <end position="36"/>
    </location>
</feature>
<organism evidence="2">
    <name type="scientific">Arundo donax</name>
    <name type="common">Giant reed</name>
    <name type="synonym">Donax arundinaceus</name>
    <dbReference type="NCBI Taxonomy" id="35708"/>
    <lineage>
        <taxon>Eukaryota</taxon>
        <taxon>Viridiplantae</taxon>
        <taxon>Streptophyta</taxon>
        <taxon>Embryophyta</taxon>
        <taxon>Tracheophyta</taxon>
        <taxon>Spermatophyta</taxon>
        <taxon>Magnoliopsida</taxon>
        <taxon>Liliopsida</taxon>
        <taxon>Poales</taxon>
        <taxon>Poaceae</taxon>
        <taxon>PACMAD clade</taxon>
        <taxon>Arundinoideae</taxon>
        <taxon>Arundineae</taxon>
        <taxon>Arundo</taxon>
    </lineage>
</organism>
<evidence type="ECO:0000256" key="1">
    <source>
        <dbReference type="SAM" id="Phobius"/>
    </source>
</evidence>
<name>A0A0A9DIM2_ARUDO</name>
<evidence type="ECO:0000313" key="2">
    <source>
        <dbReference type="EMBL" id="JAD87621.1"/>
    </source>
</evidence>
<protein>
    <submittedName>
        <fullName evidence="2">Uncharacterized protein</fullName>
    </submittedName>
</protein>
<sequence length="76" mass="8671">MCVDLQIYMSIISTDTFINISINIIFLSSIFINSLIDYHHISINMISCQSSSSIDLLLDARQHMIPYCHQFIISSS</sequence>
<keyword evidence="1" id="KW-0472">Membrane</keyword>
<accession>A0A0A9DIM2</accession>
<keyword evidence="1" id="KW-0812">Transmembrane</keyword>
<proteinExistence type="predicted"/>